<keyword evidence="4" id="KW-1185">Reference proteome</keyword>
<reference evidence="3 4" key="1">
    <citation type="journal article" date="2021" name="Environ. Microbiol.">
        <title>Gene family expansions and transcriptome signatures uncover fungal adaptations to wood decay.</title>
        <authorList>
            <person name="Hage H."/>
            <person name="Miyauchi S."/>
            <person name="Viragh M."/>
            <person name="Drula E."/>
            <person name="Min B."/>
            <person name="Chaduli D."/>
            <person name="Navarro D."/>
            <person name="Favel A."/>
            <person name="Norest M."/>
            <person name="Lesage-Meessen L."/>
            <person name="Balint B."/>
            <person name="Merenyi Z."/>
            <person name="de Eugenio L."/>
            <person name="Morin E."/>
            <person name="Martinez A.T."/>
            <person name="Baldrian P."/>
            <person name="Stursova M."/>
            <person name="Martinez M.J."/>
            <person name="Novotny C."/>
            <person name="Magnuson J.K."/>
            <person name="Spatafora J.W."/>
            <person name="Maurice S."/>
            <person name="Pangilinan J."/>
            <person name="Andreopoulos W."/>
            <person name="LaButti K."/>
            <person name="Hundley H."/>
            <person name="Na H."/>
            <person name="Kuo A."/>
            <person name="Barry K."/>
            <person name="Lipzen A."/>
            <person name="Henrissat B."/>
            <person name="Riley R."/>
            <person name="Ahrendt S."/>
            <person name="Nagy L.G."/>
            <person name="Grigoriev I.V."/>
            <person name="Martin F."/>
            <person name="Rosso M.N."/>
        </authorList>
    </citation>
    <scope>NUCLEOTIDE SEQUENCE [LARGE SCALE GENOMIC DNA]</scope>
    <source>
        <strain evidence="3 4">CIRM-BRFM 1785</strain>
    </source>
</reference>
<feature type="compositionally biased region" description="Low complexity" evidence="1">
    <location>
        <begin position="20"/>
        <end position="39"/>
    </location>
</feature>
<dbReference type="EMBL" id="JADCUA010000023">
    <property type="protein sequence ID" value="KAH9832110.1"/>
    <property type="molecule type" value="Genomic_DNA"/>
</dbReference>
<keyword evidence="2" id="KW-0472">Membrane</keyword>
<comment type="caution">
    <text evidence="3">The sequence shown here is derived from an EMBL/GenBank/DDBJ whole genome shotgun (WGS) entry which is preliminary data.</text>
</comment>
<feature type="region of interest" description="Disordered" evidence="1">
    <location>
        <begin position="18"/>
        <end position="39"/>
    </location>
</feature>
<keyword evidence="2" id="KW-1133">Transmembrane helix</keyword>
<evidence type="ECO:0000256" key="2">
    <source>
        <dbReference type="SAM" id="Phobius"/>
    </source>
</evidence>
<feature type="transmembrane region" description="Helical" evidence="2">
    <location>
        <begin position="118"/>
        <end position="143"/>
    </location>
</feature>
<protein>
    <submittedName>
        <fullName evidence="3">Uncharacterized protein</fullName>
    </submittedName>
</protein>
<organism evidence="3 4">
    <name type="scientific">Rhodofomes roseus</name>
    <dbReference type="NCBI Taxonomy" id="34475"/>
    <lineage>
        <taxon>Eukaryota</taxon>
        <taxon>Fungi</taxon>
        <taxon>Dikarya</taxon>
        <taxon>Basidiomycota</taxon>
        <taxon>Agaricomycotina</taxon>
        <taxon>Agaricomycetes</taxon>
        <taxon>Polyporales</taxon>
        <taxon>Rhodofomes</taxon>
    </lineage>
</organism>
<keyword evidence="2" id="KW-0812">Transmembrane</keyword>
<dbReference type="RefSeq" id="XP_047775156.1">
    <property type="nucleotide sequence ID" value="XM_047927902.1"/>
</dbReference>
<evidence type="ECO:0000256" key="1">
    <source>
        <dbReference type="SAM" id="MobiDB-lite"/>
    </source>
</evidence>
<dbReference type="GeneID" id="72008634"/>
<name>A0ABQ8K586_9APHY</name>
<evidence type="ECO:0000313" key="4">
    <source>
        <dbReference type="Proteomes" id="UP000814176"/>
    </source>
</evidence>
<gene>
    <name evidence="3" type="ORF">C8Q71DRAFT_861390</name>
</gene>
<dbReference type="Proteomes" id="UP000814176">
    <property type="component" value="Unassembled WGS sequence"/>
</dbReference>
<proteinExistence type="predicted"/>
<sequence>MLGDLNATHLLGASLRVRSTRSASAPSSPSSSAPRCMSRSAPVQQHALLVRVRVRRARREELACRLDRVSGSSLPIPTSSGIVALCLMALALPVSTFVKYRYIPVDKQHWVPNWNAVGIAFVLGPTNTYPIAMTFGSVVAFVWRRRWQTRGSSWATQSRRA</sequence>
<feature type="transmembrane region" description="Helical" evidence="2">
    <location>
        <begin position="74"/>
        <end position="98"/>
    </location>
</feature>
<evidence type="ECO:0000313" key="3">
    <source>
        <dbReference type="EMBL" id="KAH9832110.1"/>
    </source>
</evidence>
<accession>A0ABQ8K586</accession>